<sequence>MYYPSSIIRRMSSKNCVGGESAFQEGWATSLLSAYYPLLLSGSSLIVCFWAENTYRHEFQRLLEVKGSGSKQE</sequence>
<evidence type="ECO:0000313" key="1">
    <source>
        <dbReference type="EMBL" id="SOQ48631.1"/>
    </source>
</evidence>
<dbReference type="AlphaFoldDB" id="A0A2H1W6B5"/>
<gene>
    <name evidence="1" type="ORF">SFRICE_037564</name>
</gene>
<dbReference type="EMBL" id="ODYU01006623">
    <property type="protein sequence ID" value="SOQ48631.1"/>
    <property type="molecule type" value="Genomic_DNA"/>
</dbReference>
<reference evidence="1" key="1">
    <citation type="submission" date="2016-07" db="EMBL/GenBank/DDBJ databases">
        <authorList>
            <person name="Bretaudeau A."/>
        </authorList>
    </citation>
    <scope>NUCLEOTIDE SEQUENCE</scope>
    <source>
        <strain evidence="1">Rice</strain>
        <tissue evidence="1">Whole body</tissue>
    </source>
</reference>
<name>A0A2H1W6B5_SPOFR</name>
<accession>A0A2H1W6B5</accession>
<proteinExistence type="predicted"/>
<organism evidence="1">
    <name type="scientific">Spodoptera frugiperda</name>
    <name type="common">Fall armyworm</name>
    <dbReference type="NCBI Taxonomy" id="7108"/>
    <lineage>
        <taxon>Eukaryota</taxon>
        <taxon>Metazoa</taxon>
        <taxon>Ecdysozoa</taxon>
        <taxon>Arthropoda</taxon>
        <taxon>Hexapoda</taxon>
        <taxon>Insecta</taxon>
        <taxon>Pterygota</taxon>
        <taxon>Neoptera</taxon>
        <taxon>Endopterygota</taxon>
        <taxon>Lepidoptera</taxon>
        <taxon>Glossata</taxon>
        <taxon>Ditrysia</taxon>
        <taxon>Noctuoidea</taxon>
        <taxon>Noctuidae</taxon>
        <taxon>Amphipyrinae</taxon>
        <taxon>Spodoptera</taxon>
    </lineage>
</organism>
<protein>
    <submittedName>
        <fullName evidence="1">SFRICE_037564</fullName>
    </submittedName>
</protein>